<evidence type="ECO:0008006" key="5">
    <source>
        <dbReference type="Google" id="ProtNLM"/>
    </source>
</evidence>
<feature type="coiled-coil region" evidence="1">
    <location>
        <begin position="199"/>
        <end position="254"/>
    </location>
</feature>
<dbReference type="AlphaFoldDB" id="A0AAV2RPP1"/>
<organism evidence="3 4">
    <name type="scientific">Meganyctiphanes norvegica</name>
    <name type="common">Northern krill</name>
    <name type="synonym">Thysanopoda norvegica</name>
    <dbReference type="NCBI Taxonomy" id="48144"/>
    <lineage>
        <taxon>Eukaryota</taxon>
        <taxon>Metazoa</taxon>
        <taxon>Ecdysozoa</taxon>
        <taxon>Arthropoda</taxon>
        <taxon>Crustacea</taxon>
        <taxon>Multicrustacea</taxon>
        <taxon>Malacostraca</taxon>
        <taxon>Eumalacostraca</taxon>
        <taxon>Eucarida</taxon>
        <taxon>Euphausiacea</taxon>
        <taxon>Euphausiidae</taxon>
        <taxon>Meganyctiphanes</taxon>
    </lineage>
</organism>
<evidence type="ECO:0000313" key="3">
    <source>
        <dbReference type="EMBL" id="CAL4133483.1"/>
    </source>
</evidence>
<gene>
    <name evidence="3" type="ORF">MNOR_LOCUS27202</name>
</gene>
<keyword evidence="1" id="KW-0175">Coiled coil</keyword>
<feature type="region of interest" description="Disordered" evidence="2">
    <location>
        <begin position="141"/>
        <end position="197"/>
    </location>
</feature>
<comment type="caution">
    <text evidence="3">The sequence shown here is derived from an EMBL/GenBank/DDBJ whole genome shotgun (WGS) entry which is preliminary data.</text>
</comment>
<proteinExistence type="predicted"/>
<evidence type="ECO:0000313" key="4">
    <source>
        <dbReference type="Proteomes" id="UP001497623"/>
    </source>
</evidence>
<feature type="compositionally biased region" description="Polar residues" evidence="2">
    <location>
        <begin position="141"/>
        <end position="164"/>
    </location>
</feature>
<evidence type="ECO:0000256" key="1">
    <source>
        <dbReference type="SAM" id="Coils"/>
    </source>
</evidence>
<evidence type="ECO:0000256" key="2">
    <source>
        <dbReference type="SAM" id="MobiDB-lite"/>
    </source>
</evidence>
<dbReference type="Proteomes" id="UP001497623">
    <property type="component" value="Unassembled WGS sequence"/>
</dbReference>
<keyword evidence="4" id="KW-1185">Reference proteome</keyword>
<name>A0AAV2RPP1_MEGNR</name>
<accession>A0AAV2RPP1</accession>
<sequence>MSNIRNIKTSTSLKLPSTFYLRQNYTIKMDKSMNYYQETSLPDSDNEVIQMLCLDDQVNTGRLLDDIVKNMNLDAYISGIPAAAIGFESCQGHQHEPLGNTMPFEAYQQSAVISYVDLAPSWTKKGRYQQVTDNYMLKAPTSSSQKVSSNVPLTPVEQQSTQRPVTGKCKRRRRESKPKLYQRQEPLPDPEEEKKRQNAIIAKQNRDRQKRRLEEMETLVKSLRVERDALQHSNSKLQNKCEVFEKQLRNVCQRYNVPLVFLPQD</sequence>
<reference evidence="3 4" key="1">
    <citation type="submission" date="2024-05" db="EMBL/GenBank/DDBJ databases">
        <authorList>
            <person name="Wallberg A."/>
        </authorList>
    </citation>
    <scope>NUCLEOTIDE SEQUENCE [LARGE SCALE GENOMIC DNA]</scope>
</reference>
<protein>
    <recommendedName>
        <fullName evidence="5">BZIP domain-containing protein</fullName>
    </recommendedName>
</protein>
<dbReference type="EMBL" id="CAXKWB010028235">
    <property type="protein sequence ID" value="CAL4133483.1"/>
    <property type="molecule type" value="Genomic_DNA"/>
</dbReference>